<dbReference type="SMART" id="SM00116">
    <property type="entry name" value="CBS"/>
    <property type="match status" value="4"/>
</dbReference>
<evidence type="ECO:0000313" key="5">
    <source>
        <dbReference type="EMBL" id="KAK4790702.1"/>
    </source>
</evidence>
<keyword evidence="1" id="KW-0677">Repeat</keyword>
<dbReference type="Pfam" id="PF00571">
    <property type="entry name" value="CBS"/>
    <property type="match status" value="2"/>
</dbReference>
<evidence type="ECO:0000256" key="3">
    <source>
        <dbReference type="PROSITE-ProRule" id="PRU00703"/>
    </source>
</evidence>
<proteinExistence type="predicted"/>
<dbReference type="InterPro" id="IPR050511">
    <property type="entry name" value="AMPK_gamma/SDS23_families"/>
</dbReference>
<dbReference type="PROSITE" id="PS51371">
    <property type="entry name" value="CBS"/>
    <property type="match status" value="3"/>
</dbReference>
<feature type="domain" description="CBS" evidence="4">
    <location>
        <begin position="214"/>
        <end position="280"/>
    </location>
</feature>
<dbReference type="SUPFAM" id="SSF54631">
    <property type="entry name" value="CBS-domain pair"/>
    <property type="match status" value="2"/>
</dbReference>
<evidence type="ECO:0000256" key="1">
    <source>
        <dbReference type="ARBA" id="ARBA00022737"/>
    </source>
</evidence>
<evidence type="ECO:0000259" key="4">
    <source>
        <dbReference type="PROSITE" id="PS51371"/>
    </source>
</evidence>
<evidence type="ECO:0000313" key="6">
    <source>
        <dbReference type="Proteomes" id="UP001346149"/>
    </source>
</evidence>
<keyword evidence="6" id="KW-1185">Reference proteome</keyword>
<dbReference type="Proteomes" id="UP001346149">
    <property type="component" value="Unassembled WGS sequence"/>
</dbReference>
<dbReference type="InterPro" id="IPR046342">
    <property type="entry name" value="CBS_dom_sf"/>
</dbReference>
<dbReference type="EMBL" id="JAXQNO010000010">
    <property type="protein sequence ID" value="KAK4790702.1"/>
    <property type="molecule type" value="Genomic_DNA"/>
</dbReference>
<keyword evidence="2 3" id="KW-0129">CBS domain</keyword>
<gene>
    <name evidence="5" type="ORF">SAY86_018006</name>
</gene>
<dbReference type="PANTHER" id="PTHR13780">
    <property type="entry name" value="AMP-ACTIVATED PROTEIN KINASE, GAMMA REGULATORY SUBUNIT"/>
    <property type="match status" value="1"/>
</dbReference>
<reference evidence="5 6" key="1">
    <citation type="journal article" date="2023" name="Hortic Res">
        <title>Pangenome of water caltrop reveals structural variations and asymmetric subgenome divergence after allopolyploidization.</title>
        <authorList>
            <person name="Zhang X."/>
            <person name="Chen Y."/>
            <person name="Wang L."/>
            <person name="Yuan Y."/>
            <person name="Fang M."/>
            <person name="Shi L."/>
            <person name="Lu R."/>
            <person name="Comes H.P."/>
            <person name="Ma Y."/>
            <person name="Chen Y."/>
            <person name="Huang G."/>
            <person name="Zhou Y."/>
            <person name="Zheng Z."/>
            <person name="Qiu Y."/>
        </authorList>
    </citation>
    <scope>NUCLEOTIDE SEQUENCE [LARGE SCALE GENOMIC DNA]</scope>
    <source>
        <strain evidence="5">F231</strain>
    </source>
</reference>
<feature type="domain" description="CBS" evidence="4">
    <location>
        <begin position="531"/>
        <end position="590"/>
    </location>
</feature>
<dbReference type="Gene3D" id="3.10.580.10">
    <property type="entry name" value="CBS-domain"/>
    <property type="match status" value="2"/>
</dbReference>
<protein>
    <recommendedName>
        <fullName evidence="4">CBS domain-containing protein</fullName>
    </recommendedName>
</protein>
<dbReference type="CDD" id="cd02205">
    <property type="entry name" value="CBS_pair_SF"/>
    <property type="match status" value="1"/>
</dbReference>
<comment type="caution">
    <text evidence="5">The sequence shown here is derived from an EMBL/GenBank/DDBJ whole genome shotgun (WGS) entry which is preliminary data.</text>
</comment>
<organism evidence="5 6">
    <name type="scientific">Trapa natans</name>
    <name type="common">Water chestnut</name>
    <dbReference type="NCBI Taxonomy" id="22666"/>
    <lineage>
        <taxon>Eukaryota</taxon>
        <taxon>Viridiplantae</taxon>
        <taxon>Streptophyta</taxon>
        <taxon>Embryophyta</taxon>
        <taxon>Tracheophyta</taxon>
        <taxon>Spermatophyta</taxon>
        <taxon>Magnoliopsida</taxon>
        <taxon>eudicotyledons</taxon>
        <taxon>Gunneridae</taxon>
        <taxon>Pentapetalae</taxon>
        <taxon>rosids</taxon>
        <taxon>malvids</taxon>
        <taxon>Myrtales</taxon>
        <taxon>Lythraceae</taxon>
        <taxon>Trapa</taxon>
    </lineage>
</organism>
<dbReference type="AlphaFoldDB" id="A0AAN7M2L3"/>
<name>A0AAN7M2L3_TRANT</name>
<accession>A0AAN7M2L3</accession>
<dbReference type="PANTHER" id="PTHR13780:SF47">
    <property type="entry name" value="SNF1-RELATED PROTEIN KINASE REGULATORY SUBUNIT GAMMA-1-LIKE"/>
    <property type="match status" value="1"/>
</dbReference>
<evidence type="ECO:0000256" key="2">
    <source>
        <dbReference type="ARBA" id="ARBA00023122"/>
    </source>
</evidence>
<sequence>MRRNLHRDMPMVSEIRMELRLAGGVSGNMHQCRPRAKPKLSFGLAQRHPHYDYDQTIIVSTYVCHISDKVQTRGGTAQGDDPWRAALTDFEQRNRTILCSYERNDLSRSSMISKLSASPLVFFCRSIDRSFFSGLPDIAEESTGIGKTPELFMAQAQAQAQGQAEIQDPIKGSCKLPGCDAYFEKIQSRKKLPLNLQEALTAAFARIPASTFPQVPGGNVIEVRGDMTVADAVKVLSENNILAAPVRNSEAKSISDWRDGYLGIIDYSAIILWVLESAEIAALALSAGSATAAGVGVGTVGALGALAMGVTGPAAVAGLTAASVGAAMVGGAAARKGAGKDAPTAAANLGEDFYKVILQEEPFKSTTVKSIIKNYRWSPFIPVSQDSTMLSVLLLLSKYRLRNVPVIEPGHVNMKNFITQSAIVHGLERCKGRDWFDDIASRPISDLGLPFTSPDEVISIRSDELILEAFKRMKDNEIGGLPVVSGTKKKIVGNISIRDIRHLLLKPDLFTNFRRLTVMDFMSGIMETSQETREVVPPLTCLQDSTMGNLIQTLASKSVHRIYVVSTEDEITGVITLRDVISCFIFEPPSYFDNYLGFSVKEMLCR</sequence>
<feature type="domain" description="CBS" evidence="4">
    <location>
        <begin position="452"/>
        <end position="510"/>
    </location>
</feature>
<dbReference type="InterPro" id="IPR000644">
    <property type="entry name" value="CBS_dom"/>
</dbReference>